<dbReference type="InParanoid" id="K0YN13"/>
<gene>
    <name evidence="6" type="ORF">HMPREF9451_00476</name>
</gene>
<evidence type="ECO:0000256" key="2">
    <source>
        <dbReference type="ARBA" id="ARBA00023015"/>
    </source>
</evidence>
<dbReference type="Gene3D" id="1.10.1660.10">
    <property type="match status" value="1"/>
</dbReference>
<sequence length="291" mass="32655">MESLFKTGEFAELCQTTKNTLIHYDHVGVLKPTEVGENGYRYYRPNDLFRFKTVRALTDAGFTLQEVRSVFSEYDPDTLGRSVAEHRAELRAHIDRLAHAASLLDEIDRQISSNREAEPGAFFLEERPDRLIINLDCPVDSMWLKGADAALSDGKAMETLERISPEASLSLYGLKAYDALERGRICYDGGFYLLPESVTFEEVVRLLRSESHLCDESQLETVPAGTYACISEVGPQKKAAAVHARLLEEVGRRGLRPCGPRYEVISFRLSDVAPGRVYRFVVSVRCEPADA</sequence>
<dbReference type="InterPro" id="IPR000551">
    <property type="entry name" value="MerR-type_HTH_dom"/>
</dbReference>
<feature type="domain" description="HTH merR-type" evidence="5">
    <location>
        <begin position="4"/>
        <end position="73"/>
    </location>
</feature>
<accession>K0YN13</accession>
<keyword evidence="4" id="KW-0804">Transcription</keyword>
<keyword evidence="3" id="KW-0238">DNA-binding</keyword>
<protein>
    <recommendedName>
        <fullName evidence="5">HTH merR-type domain-containing protein</fullName>
    </recommendedName>
</protein>
<keyword evidence="2" id="KW-0805">Transcription regulation</keyword>
<dbReference type="Pfam" id="PF13411">
    <property type="entry name" value="MerR_1"/>
    <property type="match status" value="1"/>
</dbReference>
<evidence type="ECO:0000259" key="5">
    <source>
        <dbReference type="PROSITE" id="PS50937"/>
    </source>
</evidence>
<proteinExistence type="predicted"/>
<dbReference type="GO" id="GO:0003700">
    <property type="term" value="F:DNA-binding transcription factor activity"/>
    <property type="evidence" value="ECO:0007669"/>
    <property type="project" value="InterPro"/>
</dbReference>
<dbReference type="EMBL" id="ADMD01000001">
    <property type="protein sequence ID" value="EJZ84866.1"/>
    <property type="molecule type" value="Genomic_DNA"/>
</dbReference>
<organism evidence="6 7">
    <name type="scientific">Slackia piriformis YIT 12062</name>
    <dbReference type="NCBI Taxonomy" id="742818"/>
    <lineage>
        <taxon>Bacteria</taxon>
        <taxon>Bacillati</taxon>
        <taxon>Actinomycetota</taxon>
        <taxon>Coriobacteriia</taxon>
        <taxon>Eggerthellales</taxon>
        <taxon>Eggerthellaceae</taxon>
        <taxon>Slackia</taxon>
    </lineage>
</organism>
<dbReference type="PROSITE" id="PS50937">
    <property type="entry name" value="HTH_MERR_2"/>
    <property type="match status" value="1"/>
</dbReference>
<comment type="caution">
    <text evidence="6">The sequence shown here is derived from an EMBL/GenBank/DDBJ whole genome shotgun (WGS) entry which is preliminary data.</text>
</comment>
<dbReference type="Proteomes" id="UP000006069">
    <property type="component" value="Unassembled WGS sequence"/>
</dbReference>
<dbReference type="Gene3D" id="3.20.80.10">
    <property type="entry name" value="Regulatory factor, effector binding domain"/>
    <property type="match status" value="1"/>
</dbReference>
<reference evidence="6 7" key="1">
    <citation type="submission" date="2012-08" db="EMBL/GenBank/DDBJ databases">
        <title>The Genome Sequence of Slackia piriformis YIT 12062.</title>
        <authorList>
            <consortium name="The Broad Institute Genome Sequencing Platform"/>
            <person name="Earl A."/>
            <person name="Ward D."/>
            <person name="Feldgarden M."/>
            <person name="Gevers D."/>
            <person name="Morotomi M."/>
            <person name="Walker B."/>
            <person name="Young S.K."/>
            <person name="Zeng Q."/>
            <person name="Gargeya S."/>
            <person name="Fitzgerald M."/>
            <person name="Haas B."/>
            <person name="Abouelleil A."/>
            <person name="Alvarado L."/>
            <person name="Arachchi H.M."/>
            <person name="Berlin A.M."/>
            <person name="Chapman S.B."/>
            <person name="Goldberg J."/>
            <person name="Griggs A."/>
            <person name="Gujja S."/>
            <person name="Hansen M."/>
            <person name="Howarth C."/>
            <person name="Imamovic A."/>
            <person name="Larimer J."/>
            <person name="McCowen C."/>
            <person name="Montmayeur A."/>
            <person name="Murphy C."/>
            <person name="Neiman D."/>
            <person name="Pearson M."/>
            <person name="Priest M."/>
            <person name="Roberts A."/>
            <person name="Saif S."/>
            <person name="Shea T."/>
            <person name="Sisk P."/>
            <person name="Sykes S."/>
            <person name="Wortman J."/>
            <person name="Nusbaum C."/>
            <person name="Birren B."/>
        </authorList>
    </citation>
    <scope>NUCLEOTIDE SEQUENCE [LARGE SCALE GENOMIC DNA]</scope>
    <source>
        <strain evidence="6 7">YIT 12062</strain>
    </source>
</reference>
<dbReference type="PATRIC" id="fig|742818.3.peg.523"/>
<evidence type="ECO:0000256" key="1">
    <source>
        <dbReference type="ARBA" id="ARBA00022491"/>
    </source>
</evidence>
<dbReference type="PANTHER" id="PTHR30204">
    <property type="entry name" value="REDOX-CYCLING DRUG-SENSING TRANSCRIPTIONAL ACTIVATOR SOXR"/>
    <property type="match status" value="1"/>
</dbReference>
<dbReference type="AlphaFoldDB" id="K0YN13"/>
<dbReference type="InterPro" id="IPR047057">
    <property type="entry name" value="MerR_fam"/>
</dbReference>
<keyword evidence="1" id="KW-0678">Repressor</keyword>
<evidence type="ECO:0000313" key="6">
    <source>
        <dbReference type="EMBL" id="EJZ84866.1"/>
    </source>
</evidence>
<dbReference type="GO" id="GO:0003677">
    <property type="term" value="F:DNA binding"/>
    <property type="evidence" value="ECO:0007669"/>
    <property type="project" value="UniProtKB-KW"/>
</dbReference>
<dbReference type="HOGENOM" id="CLU_065103_0_2_11"/>
<dbReference type="RefSeq" id="WP_009138705.1">
    <property type="nucleotide sequence ID" value="NZ_JH815198.1"/>
</dbReference>
<evidence type="ECO:0000313" key="7">
    <source>
        <dbReference type="Proteomes" id="UP000006069"/>
    </source>
</evidence>
<evidence type="ECO:0000256" key="3">
    <source>
        <dbReference type="ARBA" id="ARBA00023125"/>
    </source>
</evidence>
<keyword evidence="7" id="KW-1185">Reference proteome</keyword>
<dbReference type="InterPro" id="IPR011256">
    <property type="entry name" value="Reg_factor_effector_dom_sf"/>
</dbReference>
<dbReference type="eggNOG" id="COG0789">
    <property type="taxonomic scope" value="Bacteria"/>
</dbReference>
<dbReference type="PANTHER" id="PTHR30204:SF69">
    <property type="entry name" value="MERR-FAMILY TRANSCRIPTIONAL REGULATOR"/>
    <property type="match status" value="1"/>
</dbReference>
<dbReference type="SUPFAM" id="SSF46955">
    <property type="entry name" value="Putative DNA-binding domain"/>
    <property type="match status" value="1"/>
</dbReference>
<dbReference type="InterPro" id="IPR009061">
    <property type="entry name" value="DNA-bd_dom_put_sf"/>
</dbReference>
<dbReference type="SMART" id="SM00422">
    <property type="entry name" value="HTH_MERR"/>
    <property type="match status" value="1"/>
</dbReference>
<evidence type="ECO:0000256" key="4">
    <source>
        <dbReference type="ARBA" id="ARBA00023163"/>
    </source>
</evidence>
<name>K0YN13_9ACTN</name>